<dbReference type="SUPFAM" id="SSF160996">
    <property type="entry name" value="HI0933 insert domain-like"/>
    <property type="match status" value="1"/>
</dbReference>
<dbReference type="PANTHER" id="PTHR42887:SF2">
    <property type="entry name" value="OS12G0638800 PROTEIN"/>
    <property type="match status" value="1"/>
</dbReference>
<dbReference type="Gene3D" id="1.10.8.260">
    <property type="entry name" value="HI0933 insert domain-like"/>
    <property type="match status" value="1"/>
</dbReference>
<evidence type="ECO:0000259" key="4">
    <source>
        <dbReference type="Pfam" id="PF03486"/>
    </source>
</evidence>
<feature type="domain" description="RsdA/BaiN/AoA(So)-like insert" evidence="5">
    <location>
        <begin position="196"/>
        <end position="354"/>
    </location>
</feature>
<dbReference type="Proteomes" id="UP000754563">
    <property type="component" value="Unassembled WGS sequence"/>
</dbReference>
<name>A0A955RJT6_9BACT</name>
<keyword evidence="2" id="KW-0285">Flavoprotein</keyword>
<dbReference type="Gene3D" id="3.50.50.60">
    <property type="entry name" value="FAD/NAD(P)-binding domain"/>
    <property type="match status" value="1"/>
</dbReference>
<evidence type="ECO:0000313" key="6">
    <source>
        <dbReference type="EMBL" id="MCA9385060.1"/>
    </source>
</evidence>
<dbReference type="InterPro" id="IPR057661">
    <property type="entry name" value="RsdA/BaiN/AoA(So)_Rossmann"/>
</dbReference>
<organism evidence="6 7">
    <name type="scientific">Candidatus Dojkabacteria bacterium</name>
    <dbReference type="NCBI Taxonomy" id="2099670"/>
    <lineage>
        <taxon>Bacteria</taxon>
        <taxon>Candidatus Dojkabacteria</taxon>
    </lineage>
</organism>
<evidence type="ECO:0000256" key="1">
    <source>
        <dbReference type="ARBA" id="ARBA00001974"/>
    </source>
</evidence>
<dbReference type="Pfam" id="PF22780">
    <property type="entry name" value="HI0933_like_1st"/>
    <property type="match status" value="1"/>
</dbReference>
<protein>
    <submittedName>
        <fullName evidence="6">NAD(P)/FAD-dependent oxidoreductase</fullName>
    </submittedName>
</protein>
<dbReference type="AlphaFoldDB" id="A0A955RJT6"/>
<feature type="domain" description="RsdA/BaiN/AoA(So)-like Rossmann fold-like" evidence="4">
    <location>
        <begin position="3"/>
        <end position="412"/>
    </location>
</feature>
<keyword evidence="3" id="KW-0274">FAD</keyword>
<dbReference type="NCBIfam" id="TIGR00275">
    <property type="entry name" value="aminoacetone oxidase family FAD-binding enzyme"/>
    <property type="match status" value="1"/>
</dbReference>
<reference evidence="6" key="1">
    <citation type="submission" date="2020-04" db="EMBL/GenBank/DDBJ databases">
        <authorList>
            <person name="Zhang T."/>
        </authorList>
    </citation>
    <scope>NUCLEOTIDE SEQUENCE</scope>
    <source>
        <strain evidence="6">HKST-UBA11</strain>
    </source>
</reference>
<dbReference type="SUPFAM" id="SSF51905">
    <property type="entry name" value="FAD/NAD(P)-binding domain"/>
    <property type="match status" value="1"/>
</dbReference>
<dbReference type="EMBL" id="JAGQLH010000002">
    <property type="protein sequence ID" value="MCA9385060.1"/>
    <property type="molecule type" value="Genomic_DNA"/>
</dbReference>
<evidence type="ECO:0000313" key="7">
    <source>
        <dbReference type="Proteomes" id="UP000754563"/>
    </source>
</evidence>
<dbReference type="InterPro" id="IPR036188">
    <property type="entry name" value="FAD/NAD-bd_sf"/>
</dbReference>
<dbReference type="Gene3D" id="2.40.30.10">
    <property type="entry name" value="Translation factors"/>
    <property type="match status" value="1"/>
</dbReference>
<comment type="cofactor">
    <cofactor evidence="1">
        <name>FAD</name>
        <dbReference type="ChEBI" id="CHEBI:57692"/>
    </cofactor>
</comment>
<dbReference type="InterPro" id="IPR023166">
    <property type="entry name" value="BaiN-like_dom_sf"/>
</dbReference>
<reference evidence="6" key="2">
    <citation type="journal article" date="2021" name="Microbiome">
        <title>Successional dynamics and alternative stable states in a saline activated sludge microbial community over 9 years.</title>
        <authorList>
            <person name="Wang Y."/>
            <person name="Ye J."/>
            <person name="Ju F."/>
            <person name="Liu L."/>
            <person name="Boyd J.A."/>
            <person name="Deng Y."/>
            <person name="Parks D.H."/>
            <person name="Jiang X."/>
            <person name="Yin X."/>
            <person name="Woodcroft B.J."/>
            <person name="Tyson G.W."/>
            <person name="Hugenholtz P."/>
            <person name="Polz M.F."/>
            <person name="Zhang T."/>
        </authorList>
    </citation>
    <scope>NUCLEOTIDE SEQUENCE</scope>
    <source>
        <strain evidence="6">HKST-UBA11</strain>
    </source>
</reference>
<dbReference type="Pfam" id="PF03486">
    <property type="entry name" value="HI0933_like"/>
    <property type="match status" value="1"/>
</dbReference>
<evidence type="ECO:0000256" key="3">
    <source>
        <dbReference type="ARBA" id="ARBA00022827"/>
    </source>
</evidence>
<sequence>MEIGIIGGGAAGIMAAIVSKRSAHFSNVTLIEKNEQIGKKILVCGAGRCNLTNRKIKPDRYYGAPKQFIGTVLNQFGSEQIIDFFENLGIEVYEEEKNGKRKGKIFPVTNQAATIVELLESELKRLGVTVLTETEVKTLEYDSSTEKFVVETTERELNFDKCILAAGGKTYPNLGATGIGYELAKKFGHTIIEPVPSAIPLRVDHWLMPRLSGVRITAEVTSIIDGEEVHSDTDEIMFTKFGITGPAILNISREISVHINRENKQNARMRVNVFPGKSFDEVFSLFQDRWFARPDQEVLFSLYGILPNKFSQTILQFLRIEPTRHNELLTTEEKKQIVQVLQSLEVEVEATRTWNEGEFTAGGVFVKEIHPQTMESKIIPNLFLAGEVVNIDGDVGGFNLSWAWASGYVAGEAVASGVD</sequence>
<gene>
    <name evidence="6" type="ORF">KC717_00265</name>
</gene>
<dbReference type="PANTHER" id="PTHR42887">
    <property type="entry name" value="OS12G0638800 PROTEIN"/>
    <property type="match status" value="1"/>
</dbReference>
<evidence type="ECO:0000256" key="2">
    <source>
        <dbReference type="ARBA" id="ARBA00022630"/>
    </source>
</evidence>
<accession>A0A955RJT6</accession>
<dbReference type="InterPro" id="IPR055178">
    <property type="entry name" value="RsdA/BaiN/AoA(So)-like_dom"/>
</dbReference>
<comment type="caution">
    <text evidence="6">The sequence shown here is derived from an EMBL/GenBank/DDBJ whole genome shotgun (WGS) entry which is preliminary data.</text>
</comment>
<evidence type="ECO:0000259" key="5">
    <source>
        <dbReference type="Pfam" id="PF22780"/>
    </source>
</evidence>
<proteinExistence type="predicted"/>
<dbReference type="InterPro" id="IPR004792">
    <property type="entry name" value="BaiN-like"/>
</dbReference>